<dbReference type="InterPro" id="IPR006549">
    <property type="entry name" value="HAD-SF_hydro_IIIA"/>
</dbReference>
<dbReference type="InterPro" id="IPR006543">
    <property type="entry name" value="Histidinol-phos"/>
</dbReference>
<dbReference type="Pfam" id="PF00483">
    <property type="entry name" value="NTP_transferase"/>
    <property type="match status" value="1"/>
</dbReference>
<sequence>MKTCIILAGGFGTRLSHLIPDLPKCLAPVANKPFLHYIIEYLISQQVNLFVFALGYKHELIVQYIQDFYPNLKTRFIIEDEPLGTGGAILKSLEICDEEHVFVVNGDTYFPINLNQLLNQHKSINSFITIGVKAMNHPSRYGTLQLEKDQCIRSFFEKKELQYGLINGGIYLIHRTTFIEKHFPKKFSFEQDVLEKETSNGRIFGQVQDHFFIDIGVPEDYNLAQLIFKNSNPESKIPWTLYLDRDGVINELIPGNYVKRWNEFKFENNFLNTFSKISKYFEHIFIVTNQQGVAKQYMTEQALKQIHDQMLTEINSAGGHISKIYYCPHLKASNCTCRKPNSGMLDQSKIEYPNLLFSKSILIGDTINDIKMAKSRGIITIAMLHKFNSKTDFELCEPDYFISDLDQFYSDILPKIIPYNNHTKSLDN</sequence>
<reference evidence="5 6" key="1">
    <citation type="submission" date="2020-10" db="EMBL/GenBank/DDBJ databases">
        <title>Connecting structure to function with the recovery of over 1000 high-quality activated sludge metagenome-assembled genomes encoding full-length rRNA genes using long-read sequencing.</title>
        <authorList>
            <person name="Singleton C.M."/>
            <person name="Petriglieri F."/>
            <person name="Kristensen J.M."/>
            <person name="Kirkegaard R.H."/>
            <person name="Michaelsen T.Y."/>
            <person name="Andersen M.H."/>
            <person name="Karst S.M."/>
            <person name="Dueholm M.S."/>
            <person name="Nielsen P.H."/>
            <person name="Albertsen M."/>
        </authorList>
    </citation>
    <scope>NUCLEOTIDE SEQUENCE [LARGE SCALE GENOMIC DNA]</scope>
    <source>
        <strain evidence="5">Ribe_18-Q3-R11-54_BAT3C.373</strain>
    </source>
</reference>
<evidence type="ECO:0000256" key="2">
    <source>
        <dbReference type="ARBA" id="ARBA00022723"/>
    </source>
</evidence>
<feature type="domain" description="Nucleotidyl transferase" evidence="4">
    <location>
        <begin position="5"/>
        <end position="224"/>
    </location>
</feature>
<dbReference type="InterPro" id="IPR005835">
    <property type="entry name" value="NTP_transferase_dom"/>
</dbReference>
<evidence type="ECO:0000259" key="4">
    <source>
        <dbReference type="Pfam" id="PF00483"/>
    </source>
</evidence>
<dbReference type="CDD" id="cd06915">
    <property type="entry name" value="NTP_transferase_WcbM_like"/>
    <property type="match status" value="1"/>
</dbReference>
<dbReference type="EMBL" id="JADKFW010000004">
    <property type="protein sequence ID" value="MBK9716179.1"/>
    <property type="molecule type" value="Genomic_DNA"/>
</dbReference>
<proteinExistence type="predicted"/>
<name>A0A9D7S7C7_9BACT</name>
<dbReference type="Gene3D" id="3.40.50.1000">
    <property type="entry name" value="HAD superfamily/HAD-like"/>
    <property type="match status" value="1"/>
</dbReference>
<dbReference type="Proteomes" id="UP000808349">
    <property type="component" value="Unassembled WGS sequence"/>
</dbReference>
<dbReference type="InterPro" id="IPR023214">
    <property type="entry name" value="HAD_sf"/>
</dbReference>
<dbReference type="GO" id="GO:0046872">
    <property type="term" value="F:metal ion binding"/>
    <property type="evidence" value="ECO:0007669"/>
    <property type="project" value="UniProtKB-KW"/>
</dbReference>
<dbReference type="Gene3D" id="3.90.550.10">
    <property type="entry name" value="Spore Coat Polysaccharide Biosynthesis Protein SpsA, Chain A"/>
    <property type="match status" value="1"/>
</dbReference>
<dbReference type="SUPFAM" id="SSF56784">
    <property type="entry name" value="HAD-like"/>
    <property type="match status" value="1"/>
</dbReference>
<keyword evidence="3 5" id="KW-0378">Hydrolase</keyword>
<dbReference type="PANTHER" id="PTHR22572">
    <property type="entry name" value="SUGAR-1-PHOSPHATE GUANYL TRANSFERASE"/>
    <property type="match status" value="1"/>
</dbReference>
<evidence type="ECO:0000313" key="5">
    <source>
        <dbReference type="EMBL" id="MBK9716179.1"/>
    </source>
</evidence>
<dbReference type="NCBIfam" id="TIGR01656">
    <property type="entry name" value="Histidinol-ppas"/>
    <property type="match status" value="1"/>
</dbReference>
<dbReference type="GO" id="GO:0016791">
    <property type="term" value="F:phosphatase activity"/>
    <property type="evidence" value="ECO:0007669"/>
    <property type="project" value="InterPro"/>
</dbReference>
<organism evidence="5 6">
    <name type="scientific">Candidatus Defluviibacterium haderslevense</name>
    <dbReference type="NCBI Taxonomy" id="2981993"/>
    <lineage>
        <taxon>Bacteria</taxon>
        <taxon>Pseudomonadati</taxon>
        <taxon>Bacteroidota</taxon>
        <taxon>Saprospiria</taxon>
        <taxon>Saprospirales</taxon>
        <taxon>Saprospiraceae</taxon>
        <taxon>Candidatus Defluviibacterium</taxon>
    </lineage>
</organism>
<dbReference type="InterPro" id="IPR036412">
    <property type="entry name" value="HAD-like_sf"/>
</dbReference>
<evidence type="ECO:0000313" key="6">
    <source>
        <dbReference type="Proteomes" id="UP000808349"/>
    </source>
</evidence>
<comment type="caution">
    <text evidence="5">The sequence shown here is derived from an EMBL/GenBank/DDBJ whole genome shotgun (WGS) entry which is preliminary data.</text>
</comment>
<evidence type="ECO:0000256" key="3">
    <source>
        <dbReference type="ARBA" id="ARBA00022801"/>
    </source>
</evidence>
<dbReference type="NCBIfam" id="TIGR01662">
    <property type="entry name" value="HAD-SF-IIIA"/>
    <property type="match status" value="1"/>
</dbReference>
<accession>A0A9D7S7C7</accession>
<dbReference type="InterPro" id="IPR050486">
    <property type="entry name" value="Mannose-1P_guanyltransferase"/>
</dbReference>
<dbReference type="SUPFAM" id="SSF53448">
    <property type="entry name" value="Nucleotide-diphospho-sugar transferases"/>
    <property type="match status" value="1"/>
</dbReference>
<gene>
    <name evidence="5" type="ORF">IPO85_01390</name>
</gene>
<dbReference type="Pfam" id="PF13242">
    <property type="entry name" value="Hydrolase_like"/>
    <property type="match status" value="1"/>
</dbReference>
<protein>
    <submittedName>
        <fullName evidence="5">HAD-IIIA family hydrolase</fullName>
    </submittedName>
</protein>
<keyword evidence="1" id="KW-0963">Cytoplasm</keyword>
<evidence type="ECO:0000256" key="1">
    <source>
        <dbReference type="ARBA" id="ARBA00022490"/>
    </source>
</evidence>
<dbReference type="AlphaFoldDB" id="A0A9D7S7C7"/>
<keyword evidence="2" id="KW-0479">Metal-binding</keyword>
<dbReference type="InterPro" id="IPR029044">
    <property type="entry name" value="Nucleotide-diphossugar_trans"/>
</dbReference>